<accession>V5AWT0</accession>
<feature type="transmembrane region" description="Helical" evidence="1">
    <location>
        <begin position="6"/>
        <end position="26"/>
    </location>
</feature>
<keyword evidence="1" id="KW-0472">Membrane</keyword>
<dbReference type="AlphaFoldDB" id="V5AWT0"/>
<proteinExistence type="predicted"/>
<keyword evidence="1" id="KW-1133">Transmembrane helix</keyword>
<evidence type="ECO:0000313" key="3">
    <source>
        <dbReference type="Proteomes" id="UP000017861"/>
    </source>
</evidence>
<comment type="caution">
    <text evidence="2">The sequence shown here is derived from an EMBL/GenBank/DDBJ whole genome shotgun (WGS) entry which is preliminary data.</text>
</comment>
<dbReference type="VEuPathDB" id="TriTrypDB:TCDM_06335"/>
<keyword evidence="1" id="KW-0812">Transmembrane</keyword>
<organism evidence="2 3">
    <name type="scientific">Trypanosoma cruzi Dm28c</name>
    <dbReference type="NCBI Taxonomy" id="1416333"/>
    <lineage>
        <taxon>Eukaryota</taxon>
        <taxon>Discoba</taxon>
        <taxon>Euglenozoa</taxon>
        <taxon>Kinetoplastea</taxon>
        <taxon>Metakinetoplastina</taxon>
        <taxon>Trypanosomatida</taxon>
        <taxon>Trypanosomatidae</taxon>
        <taxon>Trypanosoma</taxon>
        <taxon>Schizotrypanum</taxon>
    </lineage>
</organism>
<dbReference type="EMBL" id="AYLP01000067">
    <property type="protein sequence ID" value="ESS65300.1"/>
    <property type="molecule type" value="Genomic_DNA"/>
</dbReference>
<sequence length="118" mass="13449">MRRVAFYYHTYLCFCLFFFILFYFIFSNIFFLFIFILFSFFSCFFFSFFFCFFFFVPSSPFLPPLPFVGSCAHSPRPSNAAPPPRGAGATALTMYENKNTGGAACRAGRVCVCGFMGG</sequence>
<dbReference type="Proteomes" id="UP000017861">
    <property type="component" value="Unassembled WGS sequence"/>
</dbReference>
<name>V5AWT0_TRYCR</name>
<feature type="transmembrane region" description="Helical" evidence="1">
    <location>
        <begin position="33"/>
        <end position="56"/>
    </location>
</feature>
<gene>
    <name evidence="2" type="ORF">TCDM_06335</name>
</gene>
<reference evidence="2 3" key="1">
    <citation type="journal article" date="2014" name="Genome Announc.">
        <title>Trypanosoma cruzi Clone Dm28c Draft Genome Sequence.</title>
        <authorList>
            <person name="Grisard E.C."/>
            <person name="Teixeira S.M."/>
            <person name="de Almeida L.G."/>
            <person name="Stoco P.H."/>
            <person name="Gerber A.L."/>
            <person name="Talavera-Lopez C."/>
            <person name="Lima O.C."/>
            <person name="Andersson B."/>
            <person name="de Vasconcelos A.T."/>
        </authorList>
    </citation>
    <scope>NUCLEOTIDE SEQUENCE [LARGE SCALE GENOMIC DNA]</scope>
    <source>
        <strain evidence="2 3">Dm28c</strain>
    </source>
</reference>
<protein>
    <submittedName>
        <fullName evidence="2">Uncharacterized protein</fullName>
    </submittedName>
</protein>
<evidence type="ECO:0000313" key="2">
    <source>
        <dbReference type="EMBL" id="ESS65300.1"/>
    </source>
</evidence>
<evidence type="ECO:0000256" key="1">
    <source>
        <dbReference type="SAM" id="Phobius"/>
    </source>
</evidence>